<reference evidence="1 2" key="1">
    <citation type="submission" date="2014-05" db="EMBL/GenBank/DDBJ databases">
        <authorList>
            <person name="Rizzardi K."/>
            <person name="Winiecka-Krusnell J."/>
            <person name="Ramliden M."/>
            <person name="Alm E."/>
            <person name="Andersson S."/>
            <person name="Byfors S."/>
        </authorList>
    </citation>
    <scope>NUCLEOTIDE SEQUENCE [LARGE SCALE GENOMIC DNA]</scope>
    <source>
        <strain evidence="1 2">LEGN</strain>
    </source>
</reference>
<organism evidence="1 2">
    <name type="scientific">Legionella norrlandica</name>
    <dbReference type="NCBI Taxonomy" id="1498499"/>
    <lineage>
        <taxon>Bacteria</taxon>
        <taxon>Pseudomonadati</taxon>
        <taxon>Pseudomonadota</taxon>
        <taxon>Gammaproteobacteria</taxon>
        <taxon>Legionellales</taxon>
        <taxon>Legionellaceae</taxon>
        <taxon>Legionella</taxon>
    </lineage>
</organism>
<gene>
    <name evidence="1" type="ORF">EP47_11490</name>
</gene>
<keyword evidence="2" id="KW-1185">Reference proteome</keyword>
<dbReference type="AlphaFoldDB" id="A0A0A2SXG2"/>
<evidence type="ECO:0008006" key="3">
    <source>
        <dbReference type="Google" id="ProtNLM"/>
    </source>
</evidence>
<sequence length="282" mass="31651">MGKVNAAGMAEIGVERVKRKEALRVLTSSPFNLNNKEHMQTLEKYIKQFELSVNQMYLYQSMSTALTAWGGSWIVGMLLPIPEFANHLLAACLYLGATGYILQSFSMTDFHEQLTEMQVLYNWCLKNGKDNYSAELDNMDKLLCPDIQRMIKLMAPLCSTEFMTAWPKEVSTEETQGGIISNTLSIGYYLVSAPFSLFSASTIKPNQDQLQRVKNLKVQVETRELDLGVFAGFEQAIKYFATNPDFRDLLKAKLTQPVDSVKNMLQTALPGMLAGAAQNKSR</sequence>
<dbReference type="RefSeq" id="WP_035886125.1">
    <property type="nucleotide sequence ID" value="NZ_JNCF01000001.1"/>
</dbReference>
<comment type="caution">
    <text evidence="1">The sequence shown here is derived from an EMBL/GenBank/DDBJ whole genome shotgun (WGS) entry which is preliminary data.</text>
</comment>
<dbReference type="EMBL" id="JNCF01000001">
    <property type="protein sequence ID" value="KGP64391.1"/>
    <property type="molecule type" value="Genomic_DNA"/>
</dbReference>
<dbReference type="Proteomes" id="UP000054422">
    <property type="component" value="Unassembled WGS sequence"/>
</dbReference>
<accession>A0A0A2SXG2</accession>
<proteinExistence type="predicted"/>
<evidence type="ECO:0000313" key="2">
    <source>
        <dbReference type="Proteomes" id="UP000054422"/>
    </source>
</evidence>
<evidence type="ECO:0000313" key="1">
    <source>
        <dbReference type="EMBL" id="KGP64391.1"/>
    </source>
</evidence>
<protein>
    <recommendedName>
        <fullName evidence="3">Phosphatase</fullName>
    </recommendedName>
</protein>
<dbReference type="OrthoDB" id="5634165at2"/>
<name>A0A0A2SXG2_9GAMM</name>